<evidence type="ECO:0000256" key="1">
    <source>
        <dbReference type="ARBA" id="ARBA00009045"/>
    </source>
</evidence>
<dbReference type="RefSeq" id="XP_013788172.1">
    <property type="nucleotide sequence ID" value="XM_013932718.2"/>
</dbReference>
<protein>
    <submittedName>
        <fullName evidence="4">Inactive rhomboid protein 2-like</fullName>
    </submittedName>
</protein>
<gene>
    <name evidence="4" type="primary">LOC106472087</name>
</gene>
<dbReference type="PANTHER" id="PTHR45965">
    <property type="entry name" value="INACTIVE RHOMBOID PROTEIN"/>
    <property type="match status" value="1"/>
</dbReference>
<comment type="similarity">
    <text evidence="1">Belongs to the peptidase S54 family.</text>
</comment>
<feature type="compositionally biased region" description="Basic and acidic residues" evidence="2">
    <location>
        <begin position="250"/>
        <end position="271"/>
    </location>
</feature>
<feature type="non-terminal residue" evidence="4">
    <location>
        <position position="342"/>
    </location>
</feature>
<sequence length="342" mass="39312">MDQAACLKNTDQKQHKDNTPKLTTVIENPMYVGDRQGIVPPRPPMRYHSEEQRPVSRQQSMKQKALARSKSVKEYVKKETVSFFGLNDHDQTERERWAERRNRLLSRRCGGLKHCSEDRGEQPVPHSVPASFNWGLQHGTEIPDRVGRGITRQSELEGKDGVHKNSVCKMTWDGLIFLAENMKKKFSSSRSQNGRPPQRKVSHLRSVFVEDDQETSKPKPVYQSAELAEEVFFERPPPSPEVITDLEPVSLRRAEKPVETGEDQVEKPSDEVRVWYRPSVAAEPSPSEPRQQIWERVLSKASDNSNRREYGMGVVGNLLKRSFRKDRITSEVKEQLDDIEDS</sequence>
<feature type="region of interest" description="Disordered" evidence="2">
    <location>
        <begin position="115"/>
        <end position="140"/>
    </location>
</feature>
<evidence type="ECO:0000313" key="3">
    <source>
        <dbReference type="Proteomes" id="UP000694941"/>
    </source>
</evidence>
<evidence type="ECO:0000313" key="4">
    <source>
        <dbReference type="RefSeq" id="XP_013788172.1"/>
    </source>
</evidence>
<dbReference type="Proteomes" id="UP000694941">
    <property type="component" value="Unplaced"/>
</dbReference>
<feature type="region of interest" description="Disordered" evidence="2">
    <location>
        <begin position="33"/>
        <end position="62"/>
    </location>
</feature>
<organism evidence="3 4">
    <name type="scientific">Limulus polyphemus</name>
    <name type="common">Atlantic horseshoe crab</name>
    <dbReference type="NCBI Taxonomy" id="6850"/>
    <lineage>
        <taxon>Eukaryota</taxon>
        <taxon>Metazoa</taxon>
        <taxon>Ecdysozoa</taxon>
        <taxon>Arthropoda</taxon>
        <taxon>Chelicerata</taxon>
        <taxon>Merostomata</taxon>
        <taxon>Xiphosura</taxon>
        <taxon>Limulidae</taxon>
        <taxon>Limulus</taxon>
    </lineage>
</organism>
<dbReference type="GeneID" id="106472087"/>
<reference evidence="4" key="1">
    <citation type="submission" date="2025-08" db="UniProtKB">
        <authorList>
            <consortium name="RefSeq"/>
        </authorList>
    </citation>
    <scope>IDENTIFICATION</scope>
    <source>
        <tissue evidence="4">Muscle</tissue>
    </source>
</reference>
<evidence type="ECO:0000256" key="2">
    <source>
        <dbReference type="SAM" id="MobiDB-lite"/>
    </source>
</evidence>
<feature type="region of interest" description="Disordered" evidence="2">
    <location>
        <begin position="236"/>
        <end position="271"/>
    </location>
</feature>
<keyword evidence="3" id="KW-1185">Reference proteome</keyword>
<dbReference type="PANTHER" id="PTHR45965:SF3">
    <property type="entry name" value="INACTIVE RHOMBOID PROTEIN 1"/>
    <property type="match status" value="1"/>
</dbReference>
<proteinExistence type="inferred from homology"/>
<accession>A0ABM1BT58</accession>
<name>A0ABM1BT58_LIMPO</name>
<feature type="region of interest" description="Disordered" evidence="2">
    <location>
        <begin position="186"/>
        <end position="221"/>
    </location>
</feature>
<dbReference type="InterPro" id="IPR051512">
    <property type="entry name" value="Inactive_Rhomboid"/>
</dbReference>